<sequence length="190" mass="22453">MKFKIVMFLSFVSVLYSCQKVKNEGKELIEVSKSEIKDFSKKAWKKSLDYTLESLTTSDKKSIKKFYKAIPVTEEINGVQINFPPNFYSGYYKYKANKDSLFQFLTEINTRLPDISDKVVVLSVDQEILDSFTFIEEKTPKMKEKISFFYEIKNIKNCTFYRCNKYPNANYLAIDPENGLVYHFIQNYWD</sequence>
<gene>
    <name evidence="1" type="ORF">ACFS5J_12105</name>
</gene>
<accession>A0ABW5YP43</accession>
<dbReference type="RefSeq" id="WP_379812470.1">
    <property type="nucleotide sequence ID" value="NZ_JBHUPC010000017.1"/>
</dbReference>
<keyword evidence="2" id="KW-1185">Reference proteome</keyword>
<proteinExistence type="predicted"/>
<name>A0ABW5YP43_9FLAO</name>
<evidence type="ECO:0008006" key="3">
    <source>
        <dbReference type="Google" id="ProtNLM"/>
    </source>
</evidence>
<dbReference type="EMBL" id="JBHUPC010000017">
    <property type="protein sequence ID" value="MFD2892755.1"/>
    <property type="molecule type" value="Genomic_DNA"/>
</dbReference>
<reference evidence="2" key="1">
    <citation type="journal article" date="2019" name="Int. J. Syst. Evol. Microbiol.">
        <title>The Global Catalogue of Microorganisms (GCM) 10K type strain sequencing project: providing services to taxonomists for standard genome sequencing and annotation.</title>
        <authorList>
            <consortium name="The Broad Institute Genomics Platform"/>
            <consortium name="The Broad Institute Genome Sequencing Center for Infectious Disease"/>
            <person name="Wu L."/>
            <person name="Ma J."/>
        </authorList>
    </citation>
    <scope>NUCLEOTIDE SEQUENCE [LARGE SCALE GENOMIC DNA]</scope>
    <source>
        <strain evidence="2">KCTC 22671</strain>
    </source>
</reference>
<comment type="caution">
    <text evidence="1">The sequence shown here is derived from an EMBL/GenBank/DDBJ whole genome shotgun (WGS) entry which is preliminary data.</text>
</comment>
<evidence type="ECO:0000313" key="1">
    <source>
        <dbReference type="EMBL" id="MFD2892755.1"/>
    </source>
</evidence>
<evidence type="ECO:0000313" key="2">
    <source>
        <dbReference type="Proteomes" id="UP001597534"/>
    </source>
</evidence>
<dbReference type="Proteomes" id="UP001597534">
    <property type="component" value="Unassembled WGS sequence"/>
</dbReference>
<protein>
    <recommendedName>
        <fullName evidence="3">Lipoprotein</fullName>
    </recommendedName>
</protein>
<dbReference type="PROSITE" id="PS51257">
    <property type="entry name" value="PROKAR_LIPOPROTEIN"/>
    <property type="match status" value="1"/>
</dbReference>
<organism evidence="1 2">
    <name type="scientific">Flavobacterium chuncheonense</name>
    <dbReference type="NCBI Taxonomy" id="2026653"/>
    <lineage>
        <taxon>Bacteria</taxon>
        <taxon>Pseudomonadati</taxon>
        <taxon>Bacteroidota</taxon>
        <taxon>Flavobacteriia</taxon>
        <taxon>Flavobacteriales</taxon>
        <taxon>Flavobacteriaceae</taxon>
        <taxon>Flavobacterium</taxon>
    </lineage>
</organism>